<evidence type="ECO:0000256" key="4">
    <source>
        <dbReference type="ARBA" id="ARBA00023163"/>
    </source>
</evidence>
<dbReference type="Proteomes" id="UP000598775">
    <property type="component" value="Unassembled WGS sequence"/>
</dbReference>
<evidence type="ECO:0000313" key="6">
    <source>
        <dbReference type="EMBL" id="GGF32849.1"/>
    </source>
</evidence>
<dbReference type="SUPFAM" id="SSF46785">
    <property type="entry name" value="Winged helix' DNA-binding domain"/>
    <property type="match status" value="1"/>
</dbReference>
<keyword evidence="7" id="KW-1185">Reference proteome</keyword>
<dbReference type="PRINTS" id="PR00039">
    <property type="entry name" value="HTHLYSR"/>
</dbReference>
<dbReference type="GO" id="GO:0003700">
    <property type="term" value="F:DNA-binding transcription factor activity"/>
    <property type="evidence" value="ECO:0007669"/>
    <property type="project" value="InterPro"/>
</dbReference>
<dbReference type="GO" id="GO:0032993">
    <property type="term" value="C:protein-DNA complex"/>
    <property type="evidence" value="ECO:0007669"/>
    <property type="project" value="TreeGrafter"/>
</dbReference>
<protein>
    <submittedName>
        <fullName evidence="6">LysR family transcriptional regulator</fullName>
    </submittedName>
</protein>
<evidence type="ECO:0000256" key="1">
    <source>
        <dbReference type="ARBA" id="ARBA00009437"/>
    </source>
</evidence>
<dbReference type="InterPro" id="IPR036388">
    <property type="entry name" value="WH-like_DNA-bd_sf"/>
</dbReference>
<accession>A0A917EYP7</accession>
<dbReference type="CDD" id="cd08414">
    <property type="entry name" value="PBP2_LTTR_aromatics_like"/>
    <property type="match status" value="1"/>
</dbReference>
<dbReference type="InterPro" id="IPR000847">
    <property type="entry name" value="LysR_HTH_N"/>
</dbReference>
<keyword evidence="3" id="KW-0238">DNA-binding</keyword>
<dbReference type="FunFam" id="1.10.10.10:FF:000001">
    <property type="entry name" value="LysR family transcriptional regulator"/>
    <property type="match status" value="1"/>
</dbReference>
<evidence type="ECO:0000313" key="7">
    <source>
        <dbReference type="Proteomes" id="UP000598775"/>
    </source>
</evidence>
<dbReference type="SUPFAM" id="SSF53850">
    <property type="entry name" value="Periplasmic binding protein-like II"/>
    <property type="match status" value="1"/>
</dbReference>
<dbReference type="Gene3D" id="3.40.190.10">
    <property type="entry name" value="Periplasmic binding protein-like II"/>
    <property type="match status" value="2"/>
</dbReference>
<dbReference type="Pfam" id="PF00126">
    <property type="entry name" value="HTH_1"/>
    <property type="match status" value="1"/>
</dbReference>
<dbReference type="InterPro" id="IPR036390">
    <property type="entry name" value="WH_DNA-bd_sf"/>
</dbReference>
<dbReference type="RefSeq" id="WP_188679185.1">
    <property type="nucleotide sequence ID" value="NZ_BMGP01000005.1"/>
</dbReference>
<sequence>MDVDLRKLRYFLAVAETSNFRHAAELLHISQPALTRQIRSFEAEISAQLFVRSSGGTRLTAAGRELREQADALLTASEAVLQRVGRATLPGSRLIVGFAAGVMIHPLINEFMQLNPDCEVDLRATLPVNQSRFLVNGSIDVCLGRLPISGSGITVAPVYTEPRILAVGRLHRLATVTSVGVAQLTGERIIQPPEQFPAWWPAAFADEETSQTTARWGEARTVEDRLENVAAGNGLVILPSAAARIYPHPGVVYKRLNGVPPATIALAHQTSRESALLRKFIDLAQLRLGNRAASGLINGKRADEYVA</sequence>
<dbReference type="PANTHER" id="PTHR30346:SF0">
    <property type="entry name" value="HCA OPERON TRANSCRIPTIONAL ACTIVATOR HCAR"/>
    <property type="match status" value="1"/>
</dbReference>
<comment type="caution">
    <text evidence="6">The sequence shown here is derived from an EMBL/GenBank/DDBJ whole genome shotgun (WGS) entry which is preliminary data.</text>
</comment>
<comment type="similarity">
    <text evidence="1">Belongs to the LysR transcriptional regulatory family.</text>
</comment>
<dbReference type="EMBL" id="BMGP01000005">
    <property type="protein sequence ID" value="GGF32849.1"/>
    <property type="molecule type" value="Genomic_DNA"/>
</dbReference>
<name>A0A917EYP7_9MICO</name>
<evidence type="ECO:0000256" key="3">
    <source>
        <dbReference type="ARBA" id="ARBA00023125"/>
    </source>
</evidence>
<proteinExistence type="inferred from homology"/>
<evidence type="ECO:0000256" key="2">
    <source>
        <dbReference type="ARBA" id="ARBA00023015"/>
    </source>
</evidence>
<evidence type="ECO:0000259" key="5">
    <source>
        <dbReference type="PROSITE" id="PS50931"/>
    </source>
</evidence>
<dbReference type="PANTHER" id="PTHR30346">
    <property type="entry name" value="TRANSCRIPTIONAL DUAL REGULATOR HCAR-RELATED"/>
    <property type="match status" value="1"/>
</dbReference>
<keyword evidence="2" id="KW-0805">Transcription regulation</keyword>
<reference evidence="6 7" key="1">
    <citation type="journal article" date="2014" name="Int. J. Syst. Evol. Microbiol.">
        <title>Complete genome sequence of Corynebacterium casei LMG S-19264T (=DSM 44701T), isolated from a smear-ripened cheese.</title>
        <authorList>
            <consortium name="US DOE Joint Genome Institute (JGI-PGF)"/>
            <person name="Walter F."/>
            <person name="Albersmeier A."/>
            <person name="Kalinowski J."/>
            <person name="Ruckert C."/>
        </authorList>
    </citation>
    <scope>NUCLEOTIDE SEQUENCE [LARGE SCALE GENOMIC DNA]</scope>
    <source>
        <strain evidence="6 7">CGMCC 1.12976</strain>
    </source>
</reference>
<dbReference type="Gene3D" id="1.10.10.10">
    <property type="entry name" value="Winged helix-like DNA-binding domain superfamily/Winged helix DNA-binding domain"/>
    <property type="match status" value="1"/>
</dbReference>
<dbReference type="GO" id="GO:0003677">
    <property type="term" value="F:DNA binding"/>
    <property type="evidence" value="ECO:0007669"/>
    <property type="project" value="UniProtKB-KW"/>
</dbReference>
<organism evidence="6 7">
    <name type="scientific">Subtercola lobariae</name>
    <dbReference type="NCBI Taxonomy" id="1588641"/>
    <lineage>
        <taxon>Bacteria</taxon>
        <taxon>Bacillati</taxon>
        <taxon>Actinomycetota</taxon>
        <taxon>Actinomycetes</taxon>
        <taxon>Micrococcales</taxon>
        <taxon>Microbacteriaceae</taxon>
        <taxon>Subtercola</taxon>
    </lineage>
</organism>
<dbReference type="InterPro" id="IPR005119">
    <property type="entry name" value="LysR_subst-bd"/>
</dbReference>
<keyword evidence="4" id="KW-0804">Transcription</keyword>
<dbReference type="Pfam" id="PF03466">
    <property type="entry name" value="LysR_substrate"/>
    <property type="match status" value="1"/>
</dbReference>
<gene>
    <name evidence="6" type="primary">hcaR</name>
    <name evidence="6" type="ORF">GCM10011399_27480</name>
</gene>
<feature type="domain" description="HTH lysR-type" evidence="5">
    <location>
        <begin position="3"/>
        <end position="60"/>
    </location>
</feature>
<dbReference type="PROSITE" id="PS50931">
    <property type="entry name" value="HTH_LYSR"/>
    <property type="match status" value="1"/>
</dbReference>
<dbReference type="AlphaFoldDB" id="A0A917EYP7"/>